<dbReference type="PANTHER" id="PTHR48080">
    <property type="entry name" value="D-GALACTONATE DEHYDRATASE-RELATED"/>
    <property type="match status" value="1"/>
</dbReference>
<dbReference type="Pfam" id="PF13378">
    <property type="entry name" value="MR_MLE_C"/>
    <property type="match status" value="1"/>
</dbReference>
<reference evidence="5 6" key="1">
    <citation type="submission" date="2023-07" db="EMBL/GenBank/DDBJ databases">
        <title>Genomic Encyclopedia of Type Strains, Phase IV (KMG-IV): sequencing the most valuable type-strain genomes for metagenomic binning, comparative biology and taxonomic classification.</title>
        <authorList>
            <person name="Goeker M."/>
        </authorList>
    </citation>
    <scope>NUCLEOTIDE SEQUENCE [LARGE SCALE GENOMIC DNA]</scope>
    <source>
        <strain evidence="5 6">DSM 5896</strain>
    </source>
</reference>
<dbReference type="InterPro" id="IPR034593">
    <property type="entry name" value="DgoD-like"/>
</dbReference>
<evidence type="ECO:0000259" key="4">
    <source>
        <dbReference type="SMART" id="SM00922"/>
    </source>
</evidence>
<evidence type="ECO:0000256" key="3">
    <source>
        <dbReference type="ARBA" id="ARBA00011973"/>
    </source>
</evidence>
<evidence type="ECO:0000256" key="2">
    <source>
        <dbReference type="ARBA" id="ARBA00005183"/>
    </source>
</evidence>
<dbReference type="PANTHER" id="PTHR48080:SF4">
    <property type="entry name" value="GLUCARATE DEHYDRATASE"/>
    <property type="match status" value="1"/>
</dbReference>
<dbReference type="SUPFAM" id="SSF51604">
    <property type="entry name" value="Enolase C-terminal domain-like"/>
    <property type="match status" value="1"/>
</dbReference>
<protein>
    <recommendedName>
        <fullName evidence="3">glucarate dehydratase</fullName>
        <ecNumber evidence="3">4.2.1.40</ecNumber>
    </recommendedName>
</protein>
<accession>A0ABU0FFK1</accession>
<comment type="pathway">
    <text evidence="2">Carbohydrate acid metabolism; D-glucarate degradation; 2,5-dioxopentanoate from D-glucarate: step 1/2.</text>
</comment>
<evidence type="ECO:0000313" key="5">
    <source>
        <dbReference type="EMBL" id="MDQ0392820.1"/>
    </source>
</evidence>
<dbReference type="EMBL" id="JAUSVK010000001">
    <property type="protein sequence ID" value="MDQ0392820.1"/>
    <property type="molecule type" value="Genomic_DNA"/>
</dbReference>
<gene>
    <name evidence="5" type="ORF">J3R73_002612</name>
</gene>
<dbReference type="InterPro" id="IPR029017">
    <property type="entry name" value="Enolase-like_N"/>
</dbReference>
<dbReference type="SFLD" id="SFLDS00001">
    <property type="entry name" value="Enolase"/>
    <property type="match status" value="1"/>
</dbReference>
<comment type="caution">
    <text evidence="5">The sequence shown here is derived from an EMBL/GenBank/DDBJ whole genome shotgun (WGS) entry which is preliminary data.</text>
</comment>
<keyword evidence="6" id="KW-1185">Reference proteome</keyword>
<comment type="catalytic activity">
    <reaction evidence="1">
        <text>D-glucarate = 5-dehydro-4-deoxy-D-glucarate + H2O</text>
        <dbReference type="Rhea" id="RHEA:14573"/>
        <dbReference type="ChEBI" id="CHEBI:15377"/>
        <dbReference type="ChEBI" id="CHEBI:30612"/>
        <dbReference type="ChEBI" id="CHEBI:42819"/>
        <dbReference type="EC" id="4.2.1.40"/>
    </reaction>
</comment>
<dbReference type="Gene3D" id="3.20.20.120">
    <property type="entry name" value="Enolase-like C-terminal domain"/>
    <property type="match status" value="1"/>
</dbReference>
<sequence>MTRIASVEISQFRFEVEGLGLPSHGAAGVANLIAKKGSRMPAQRWAVRIETDDGARGEYVTHWVGTPSSFAQATMLAPHLIGRDPDRREEIWQDLRREVRAYDHMGHGPLDIALWDLAGKRRDVSVSRLLGGYRTSLPTYASTYHGQEEPGGLDTPKAFADYAAACRTQGFAGFKIHGWHTGDVAREVETIHAVRAAVGDGYPLMLDPASQLRTWRDALTVGDACDEARFFWYEDPYRDTGGAVEGHKRLRERLRTPLLVCEHVRGLEAKASFMLAGGGDLVHLDPEYDMGITGAVKMANFCQALGLDVQYHACGPAHRAVMSATPNTHFYEMALVGPDMRNTVPPVYTCGYSDQPEDLGADGCVPVPDGPGLGVAYDWSYIEQNRVDHVAFGRK</sequence>
<dbReference type="Pfam" id="PF02746">
    <property type="entry name" value="MR_MLE_N"/>
    <property type="match status" value="1"/>
</dbReference>
<evidence type="ECO:0000313" key="6">
    <source>
        <dbReference type="Proteomes" id="UP001237448"/>
    </source>
</evidence>
<dbReference type="EC" id="4.2.1.40" evidence="3"/>
<organism evidence="5 6">
    <name type="scientific">Labrys monachus</name>
    <dbReference type="NCBI Taxonomy" id="217067"/>
    <lineage>
        <taxon>Bacteria</taxon>
        <taxon>Pseudomonadati</taxon>
        <taxon>Pseudomonadota</taxon>
        <taxon>Alphaproteobacteria</taxon>
        <taxon>Hyphomicrobiales</taxon>
        <taxon>Xanthobacteraceae</taxon>
        <taxon>Labrys</taxon>
    </lineage>
</organism>
<dbReference type="SUPFAM" id="SSF54826">
    <property type="entry name" value="Enolase N-terminal domain-like"/>
    <property type="match status" value="1"/>
</dbReference>
<dbReference type="Proteomes" id="UP001237448">
    <property type="component" value="Unassembled WGS sequence"/>
</dbReference>
<dbReference type="InterPro" id="IPR013341">
    <property type="entry name" value="Mandelate_racemase_N_dom"/>
</dbReference>
<name>A0ABU0FFK1_9HYPH</name>
<dbReference type="RefSeq" id="WP_307427310.1">
    <property type="nucleotide sequence ID" value="NZ_JAUSVK010000001.1"/>
</dbReference>
<dbReference type="InterPro" id="IPR036849">
    <property type="entry name" value="Enolase-like_C_sf"/>
</dbReference>
<dbReference type="InterPro" id="IPR029065">
    <property type="entry name" value="Enolase_C-like"/>
</dbReference>
<feature type="domain" description="Mandelate racemase/muconate lactonizing enzyme C-terminal" evidence="4">
    <location>
        <begin position="156"/>
        <end position="257"/>
    </location>
</feature>
<dbReference type="InterPro" id="IPR013342">
    <property type="entry name" value="Mandelate_racemase_C"/>
</dbReference>
<proteinExistence type="predicted"/>
<evidence type="ECO:0000256" key="1">
    <source>
        <dbReference type="ARBA" id="ARBA00001426"/>
    </source>
</evidence>
<dbReference type="SMART" id="SM00922">
    <property type="entry name" value="MR_MLE"/>
    <property type="match status" value="1"/>
</dbReference>
<dbReference type="Gene3D" id="3.30.390.10">
    <property type="entry name" value="Enolase-like, N-terminal domain"/>
    <property type="match status" value="1"/>
</dbReference>